<dbReference type="EMBL" id="JBHRYH010000002">
    <property type="protein sequence ID" value="MFC3624662.1"/>
    <property type="molecule type" value="Genomic_DNA"/>
</dbReference>
<dbReference type="InterPro" id="IPR017732">
    <property type="entry name" value="T4/T6SS_DotU"/>
</dbReference>
<keyword evidence="1" id="KW-1133">Transmembrane helix</keyword>
<feature type="transmembrane region" description="Helical" evidence="1">
    <location>
        <begin position="190"/>
        <end position="210"/>
    </location>
</feature>
<evidence type="ECO:0000256" key="1">
    <source>
        <dbReference type="SAM" id="Phobius"/>
    </source>
</evidence>
<evidence type="ECO:0000259" key="2">
    <source>
        <dbReference type="Pfam" id="PF09850"/>
    </source>
</evidence>
<dbReference type="NCBIfam" id="TIGR03349">
    <property type="entry name" value="IV_VI_DotU"/>
    <property type="match status" value="1"/>
</dbReference>
<sequence>MSSQSILPPDATLIGTLFRDTAMQVILLADGATPPDAGSWRANAISLVAQLRSALTENQVPEAMVDEICYAQCALLDEQALAQMARSNEAAWSVWAAEPLQVHFFGNYNAGEEVYQRIATLLLQPTPSPLLVGSYRTMLSLGFIGRHGRLDAPERLEVCRALNGAAGQPELPSLQVAAGASRWLAFWRRYGLLGWTLTALLIVLLLWLLLGWHMSSLAGQLARGGA</sequence>
<dbReference type="InterPro" id="IPR038522">
    <property type="entry name" value="T4/T6SS_DotU_sf"/>
</dbReference>
<organism evidence="3 4">
    <name type="scientific">Vogesella amnigena</name>
    <dbReference type="NCBI Taxonomy" id="1507449"/>
    <lineage>
        <taxon>Bacteria</taxon>
        <taxon>Pseudomonadati</taxon>
        <taxon>Pseudomonadota</taxon>
        <taxon>Betaproteobacteria</taxon>
        <taxon>Neisseriales</taxon>
        <taxon>Chromobacteriaceae</taxon>
        <taxon>Vogesella</taxon>
    </lineage>
</organism>
<accession>A0ABV7TMR5</accession>
<protein>
    <submittedName>
        <fullName evidence="3">DotU/TssL family secretion system protein</fullName>
    </submittedName>
</protein>
<dbReference type="PANTHER" id="PTHR38033:SF1">
    <property type="entry name" value="DOTU FAMILY TYPE IV_VI SECRETION SYSTEM PROTEIN"/>
    <property type="match status" value="1"/>
</dbReference>
<evidence type="ECO:0000313" key="3">
    <source>
        <dbReference type="EMBL" id="MFC3624662.1"/>
    </source>
</evidence>
<dbReference type="RefSeq" id="WP_390276058.1">
    <property type="nucleotide sequence ID" value="NZ_JBHRYH010000002.1"/>
</dbReference>
<dbReference type="Gene3D" id="1.25.40.590">
    <property type="entry name" value="Type IV / VI secretion system, DotU"/>
    <property type="match status" value="1"/>
</dbReference>
<keyword evidence="1" id="KW-0812">Transmembrane</keyword>
<dbReference type="PANTHER" id="PTHR38033">
    <property type="entry name" value="MEMBRANE PROTEIN-RELATED"/>
    <property type="match status" value="1"/>
</dbReference>
<reference evidence="4" key="1">
    <citation type="journal article" date="2019" name="Int. J. Syst. Evol. Microbiol.">
        <title>The Global Catalogue of Microorganisms (GCM) 10K type strain sequencing project: providing services to taxonomists for standard genome sequencing and annotation.</title>
        <authorList>
            <consortium name="The Broad Institute Genomics Platform"/>
            <consortium name="The Broad Institute Genome Sequencing Center for Infectious Disease"/>
            <person name="Wu L."/>
            <person name="Ma J."/>
        </authorList>
    </citation>
    <scope>NUCLEOTIDE SEQUENCE [LARGE SCALE GENOMIC DNA]</scope>
    <source>
        <strain evidence="4">KCTC 42195</strain>
    </source>
</reference>
<dbReference type="Proteomes" id="UP001595636">
    <property type="component" value="Unassembled WGS sequence"/>
</dbReference>
<keyword evidence="1" id="KW-0472">Membrane</keyword>
<comment type="caution">
    <text evidence="3">The sequence shown here is derived from an EMBL/GenBank/DDBJ whole genome shotgun (WGS) entry which is preliminary data.</text>
</comment>
<feature type="domain" description="Type IV / VI secretion system DotU" evidence="2">
    <location>
        <begin position="17"/>
        <end position="212"/>
    </location>
</feature>
<gene>
    <name evidence="3" type="ORF">ACFOKJ_00690</name>
</gene>
<evidence type="ECO:0000313" key="4">
    <source>
        <dbReference type="Proteomes" id="UP001595636"/>
    </source>
</evidence>
<name>A0ABV7TMR5_9NEIS</name>
<keyword evidence="4" id="KW-1185">Reference proteome</keyword>
<proteinExistence type="predicted"/>
<dbReference type="Pfam" id="PF09850">
    <property type="entry name" value="DotU"/>
    <property type="match status" value="1"/>
</dbReference>